<dbReference type="SUPFAM" id="SSF55073">
    <property type="entry name" value="Nucleotide cyclase"/>
    <property type="match status" value="1"/>
</dbReference>
<evidence type="ECO:0000313" key="5">
    <source>
        <dbReference type="EMBL" id="QNN68270.1"/>
    </source>
</evidence>
<dbReference type="SMART" id="SM00267">
    <property type="entry name" value="GGDEF"/>
    <property type="match status" value="1"/>
</dbReference>
<dbReference type="PROSITE" id="PS50113">
    <property type="entry name" value="PAC"/>
    <property type="match status" value="1"/>
</dbReference>
<evidence type="ECO:0000256" key="1">
    <source>
        <dbReference type="SAM" id="Phobius"/>
    </source>
</evidence>
<dbReference type="InterPro" id="IPR000014">
    <property type="entry name" value="PAS"/>
</dbReference>
<feature type="transmembrane region" description="Helical" evidence="1">
    <location>
        <begin position="79"/>
        <end position="100"/>
    </location>
</feature>
<name>A0A7G9SK95_9SPHN</name>
<dbReference type="InterPro" id="IPR009875">
    <property type="entry name" value="PilZ_domain"/>
</dbReference>
<dbReference type="Gene3D" id="3.30.450.20">
    <property type="entry name" value="PAS domain"/>
    <property type="match status" value="1"/>
</dbReference>
<dbReference type="SUPFAM" id="SSF141371">
    <property type="entry name" value="PilZ domain-like"/>
    <property type="match status" value="1"/>
</dbReference>
<dbReference type="Pfam" id="PF07238">
    <property type="entry name" value="PilZ"/>
    <property type="match status" value="1"/>
</dbReference>
<dbReference type="NCBIfam" id="TIGR00254">
    <property type="entry name" value="GGDEF"/>
    <property type="match status" value="1"/>
</dbReference>
<dbReference type="InterPro" id="IPR035919">
    <property type="entry name" value="EAL_sf"/>
</dbReference>
<dbReference type="CDD" id="cd01948">
    <property type="entry name" value="EAL"/>
    <property type="match status" value="1"/>
</dbReference>
<protein>
    <submittedName>
        <fullName evidence="5">EAL domain-containing protein</fullName>
    </submittedName>
</protein>
<reference evidence="5 6" key="1">
    <citation type="submission" date="2020-08" db="EMBL/GenBank/DDBJ databases">
        <title>Genome sequence of Sphingomonas lutea KCTC 23642T.</title>
        <authorList>
            <person name="Hyun D.-W."/>
            <person name="Bae J.-W."/>
        </authorList>
    </citation>
    <scope>NUCLEOTIDE SEQUENCE [LARGE SCALE GENOMIC DNA]</scope>
    <source>
        <strain evidence="5 6">KCTC 23642</strain>
    </source>
</reference>
<feature type="transmembrane region" description="Helical" evidence="1">
    <location>
        <begin position="51"/>
        <end position="73"/>
    </location>
</feature>
<dbReference type="InterPro" id="IPR035965">
    <property type="entry name" value="PAS-like_dom_sf"/>
</dbReference>
<dbReference type="GO" id="GO:0035438">
    <property type="term" value="F:cyclic-di-GMP binding"/>
    <property type="evidence" value="ECO:0007669"/>
    <property type="project" value="InterPro"/>
</dbReference>
<feature type="domain" description="EAL" evidence="3">
    <location>
        <begin position="530"/>
        <end position="783"/>
    </location>
</feature>
<dbReference type="InterPro" id="IPR001633">
    <property type="entry name" value="EAL_dom"/>
</dbReference>
<dbReference type="PROSITE" id="PS50887">
    <property type="entry name" value="GGDEF"/>
    <property type="match status" value="1"/>
</dbReference>
<evidence type="ECO:0000259" key="3">
    <source>
        <dbReference type="PROSITE" id="PS50883"/>
    </source>
</evidence>
<dbReference type="Gene3D" id="3.20.20.450">
    <property type="entry name" value="EAL domain"/>
    <property type="match status" value="1"/>
</dbReference>
<organism evidence="5 6">
    <name type="scientific">Sphingomonas lutea</name>
    <dbReference type="NCBI Taxonomy" id="1045317"/>
    <lineage>
        <taxon>Bacteria</taxon>
        <taxon>Pseudomonadati</taxon>
        <taxon>Pseudomonadota</taxon>
        <taxon>Alphaproteobacteria</taxon>
        <taxon>Sphingomonadales</taxon>
        <taxon>Sphingomonadaceae</taxon>
        <taxon>Sphingomonas</taxon>
    </lineage>
</organism>
<dbReference type="InterPro" id="IPR000700">
    <property type="entry name" value="PAS-assoc_C"/>
</dbReference>
<dbReference type="Proteomes" id="UP000515971">
    <property type="component" value="Chromosome"/>
</dbReference>
<dbReference type="AlphaFoldDB" id="A0A7G9SK95"/>
<keyword evidence="1" id="KW-0472">Membrane</keyword>
<feature type="domain" description="GGDEF" evidence="4">
    <location>
        <begin position="388"/>
        <end position="521"/>
    </location>
</feature>
<dbReference type="Pfam" id="PF08448">
    <property type="entry name" value="PAS_4"/>
    <property type="match status" value="1"/>
</dbReference>
<dbReference type="InterPro" id="IPR052155">
    <property type="entry name" value="Biofilm_reg_signaling"/>
</dbReference>
<dbReference type="SUPFAM" id="SSF55785">
    <property type="entry name" value="PYP-like sensor domain (PAS domain)"/>
    <property type="match status" value="1"/>
</dbReference>
<dbReference type="InterPro" id="IPR029787">
    <property type="entry name" value="Nucleotide_cyclase"/>
</dbReference>
<dbReference type="Pfam" id="PF00990">
    <property type="entry name" value="GGDEF"/>
    <property type="match status" value="1"/>
</dbReference>
<dbReference type="CDD" id="cd00130">
    <property type="entry name" value="PAS"/>
    <property type="match status" value="1"/>
</dbReference>
<feature type="transmembrane region" description="Helical" evidence="1">
    <location>
        <begin position="146"/>
        <end position="163"/>
    </location>
</feature>
<gene>
    <name evidence="5" type="ORF">H9L13_05195</name>
</gene>
<proteinExistence type="predicted"/>
<dbReference type="CDD" id="cd01949">
    <property type="entry name" value="GGDEF"/>
    <property type="match status" value="1"/>
</dbReference>
<keyword evidence="1" id="KW-1133">Transmembrane helix</keyword>
<dbReference type="InterPro" id="IPR000160">
    <property type="entry name" value="GGDEF_dom"/>
</dbReference>
<feature type="transmembrane region" description="Helical" evidence="1">
    <location>
        <begin position="112"/>
        <end position="134"/>
    </location>
</feature>
<dbReference type="SUPFAM" id="SSF141868">
    <property type="entry name" value="EAL domain-like"/>
    <property type="match status" value="1"/>
</dbReference>
<dbReference type="InterPro" id="IPR043128">
    <property type="entry name" value="Rev_trsase/Diguanyl_cyclase"/>
</dbReference>
<dbReference type="PROSITE" id="PS50883">
    <property type="entry name" value="EAL"/>
    <property type="match status" value="1"/>
</dbReference>
<feature type="transmembrane region" description="Helical" evidence="1">
    <location>
        <begin position="170"/>
        <end position="203"/>
    </location>
</feature>
<keyword evidence="1" id="KW-0812">Transmembrane</keyword>
<dbReference type="Pfam" id="PF00563">
    <property type="entry name" value="EAL"/>
    <property type="match status" value="1"/>
</dbReference>
<dbReference type="EMBL" id="CP060718">
    <property type="protein sequence ID" value="QNN68270.1"/>
    <property type="molecule type" value="Genomic_DNA"/>
</dbReference>
<sequence length="897" mass="97603">MRRSRFAKASQPEQGQDRASISEALWFDVASLSSTEEQSVSAWRVATLEHAALLLGATHLLVAGTCFLLMPQIAFAASLASPAVPAVLVLLLDVGAAVALKYRDRFKLPPHTIVRALCAYLAAVGLMWTLFGAAIASQDRHATDHAMVAVMVAGLAMAAIASISCPPMAMVTAAVCIVASLLFGGSPVMLICITVLSLLALAYSVSCAQSIIAAGRKRLRVEALARKAQCFVDEFEDTGRGWFWETNAEGTLSYVSQQLADDFQCEAAELLGRRFTDLLSVDTDPGATMEERKTLGFHLSARFPFSDVVVRPASDGEVHWSLSGNPIFDEHGRFLGFRGIGTDLTEQRRSEQEITRLARFDSLTGLPNRAMMRQTLEEALRNAAHRQKGCAMFLIDLDRFKNVNDTLGHPIGDALLRQVADRLTSVMGIHGQIGRLGGDEFQAVLPGTVDIGLLESLARTLIEQVSRPYMIEGHKVTIGASVGITIGDPGRSQADALVRNADLALYAAKAAGRGKHIFYEPSMHSEAAERQQLENELRQAIERGELSVHYQPIVRTAGEEISGFEALVRWQHPTRGAISPAKFVPLAEEAGLIGKIGEWVLATSLEEASHWPDHVRVAVNLSPLQFNDPGVVAMVAEHLETSGVRPDRLELEITEGVFLADGDSTDDTFAKLKKLGVRLSLDDFGTGYSSLGYLKKAPFDKIKIDQSFVRGAASTSSTNRNAAIIRAIVTLAETLGMDTCAEGVETHDDLQLIRELGVSMVQGYIFGRPADGEITRRLANTVTVEADGYQCIREPRHRLMRRAITAIDEEVLEIKLRNISSMGALAECPIPVAPGDHLVIDIVGVGPVRAVVRWSQSGMFGVQFHETFDLTRLAPKKAKGNQAKMLIPWYVERREAS</sequence>
<evidence type="ECO:0000313" key="6">
    <source>
        <dbReference type="Proteomes" id="UP000515971"/>
    </source>
</evidence>
<evidence type="ECO:0000259" key="2">
    <source>
        <dbReference type="PROSITE" id="PS50113"/>
    </source>
</evidence>
<dbReference type="PANTHER" id="PTHR44757:SF2">
    <property type="entry name" value="BIOFILM ARCHITECTURE MAINTENANCE PROTEIN MBAA"/>
    <property type="match status" value="1"/>
</dbReference>
<feature type="domain" description="PAC" evidence="2">
    <location>
        <begin position="303"/>
        <end position="356"/>
    </location>
</feature>
<dbReference type="Gene3D" id="3.30.70.270">
    <property type="match status" value="1"/>
</dbReference>
<dbReference type="KEGG" id="slut:H9L13_05195"/>
<dbReference type="PANTHER" id="PTHR44757">
    <property type="entry name" value="DIGUANYLATE CYCLASE DGCP"/>
    <property type="match status" value="1"/>
</dbReference>
<dbReference type="SMART" id="SM00052">
    <property type="entry name" value="EAL"/>
    <property type="match status" value="1"/>
</dbReference>
<accession>A0A7G9SK95</accession>
<keyword evidence="6" id="KW-1185">Reference proteome</keyword>
<dbReference type="RefSeq" id="WP_187539629.1">
    <property type="nucleotide sequence ID" value="NZ_BAABJT010000001.1"/>
</dbReference>
<evidence type="ECO:0000259" key="4">
    <source>
        <dbReference type="PROSITE" id="PS50887"/>
    </source>
</evidence>
<dbReference type="InterPro" id="IPR013656">
    <property type="entry name" value="PAS_4"/>
</dbReference>